<evidence type="ECO:0000313" key="1">
    <source>
        <dbReference type="EMBL" id="VEN41739.1"/>
    </source>
</evidence>
<sequence length="68" mass="7491">MSASDDFGFELQICGSQIVFVVRQFECKTRANSCVNSTNSSSLVAINFKLPFSITTSDTLVYTLSKNE</sequence>
<organism evidence="1 2">
    <name type="scientific">Callosobruchus maculatus</name>
    <name type="common">Southern cowpea weevil</name>
    <name type="synonym">Pulse bruchid</name>
    <dbReference type="NCBI Taxonomy" id="64391"/>
    <lineage>
        <taxon>Eukaryota</taxon>
        <taxon>Metazoa</taxon>
        <taxon>Ecdysozoa</taxon>
        <taxon>Arthropoda</taxon>
        <taxon>Hexapoda</taxon>
        <taxon>Insecta</taxon>
        <taxon>Pterygota</taxon>
        <taxon>Neoptera</taxon>
        <taxon>Endopterygota</taxon>
        <taxon>Coleoptera</taxon>
        <taxon>Polyphaga</taxon>
        <taxon>Cucujiformia</taxon>
        <taxon>Chrysomeloidea</taxon>
        <taxon>Chrysomelidae</taxon>
        <taxon>Bruchinae</taxon>
        <taxon>Bruchini</taxon>
        <taxon>Callosobruchus</taxon>
    </lineage>
</organism>
<name>A0A653C3M7_CALMS</name>
<protein>
    <submittedName>
        <fullName evidence="1">Uncharacterized protein</fullName>
    </submittedName>
</protein>
<proteinExistence type="predicted"/>
<reference evidence="1 2" key="1">
    <citation type="submission" date="2019-01" db="EMBL/GenBank/DDBJ databases">
        <authorList>
            <person name="Sayadi A."/>
        </authorList>
    </citation>
    <scope>NUCLEOTIDE SEQUENCE [LARGE SCALE GENOMIC DNA]</scope>
</reference>
<evidence type="ECO:0000313" key="2">
    <source>
        <dbReference type="Proteomes" id="UP000410492"/>
    </source>
</evidence>
<dbReference type="EMBL" id="CAACVG010006790">
    <property type="protein sequence ID" value="VEN41739.1"/>
    <property type="molecule type" value="Genomic_DNA"/>
</dbReference>
<keyword evidence="2" id="KW-1185">Reference proteome</keyword>
<accession>A0A653C3M7</accession>
<dbReference type="Proteomes" id="UP000410492">
    <property type="component" value="Unassembled WGS sequence"/>
</dbReference>
<dbReference type="AlphaFoldDB" id="A0A653C3M7"/>
<gene>
    <name evidence="1" type="ORF">CALMAC_LOCUS5469</name>
</gene>